<feature type="transmembrane region" description="Helical" evidence="14">
    <location>
        <begin position="425"/>
        <end position="450"/>
    </location>
</feature>
<evidence type="ECO:0000256" key="8">
    <source>
        <dbReference type="ARBA" id="ARBA00022824"/>
    </source>
</evidence>
<dbReference type="GO" id="GO:0046872">
    <property type="term" value="F:metal ion binding"/>
    <property type="evidence" value="ECO:0007669"/>
    <property type="project" value="UniProtKB-KW"/>
</dbReference>
<evidence type="ECO:0000256" key="9">
    <source>
        <dbReference type="ARBA" id="ARBA00022833"/>
    </source>
</evidence>
<keyword evidence="12 14" id="KW-0472">Membrane</keyword>
<feature type="transmembrane region" description="Helical" evidence="14">
    <location>
        <begin position="499"/>
        <end position="514"/>
    </location>
</feature>
<keyword evidence="7" id="KW-0378">Hydrolase</keyword>
<dbReference type="OrthoDB" id="76293at2759"/>
<keyword evidence="9" id="KW-0862">Zinc</keyword>
<dbReference type="GO" id="GO:0006508">
    <property type="term" value="P:proteolysis"/>
    <property type="evidence" value="ECO:0007669"/>
    <property type="project" value="UniProtKB-KW"/>
</dbReference>
<dbReference type="InterPro" id="IPR045175">
    <property type="entry name" value="M28_fam"/>
</dbReference>
<evidence type="ECO:0000256" key="10">
    <source>
        <dbReference type="ARBA" id="ARBA00022989"/>
    </source>
</evidence>
<keyword evidence="11" id="KW-0482">Metalloprotease</keyword>
<dbReference type="Proteomes" id="UP000444721">
    <property type="component" value="Unassembled WGS sequence"/>
</dbReference>
<dbReference type="OMA" id="WSEHIST"/>
<evidence type="ECO:0000256" key="7">
    <source>
        <dbReference type="ARBA" id="ARBA00022801"/>
    </source>
</evidence>
<evidence type="ECO:0000256" key="2">
    <source>
        <dbReference type="ARBA" id="ARBA00004477"/>
    </source>
</evidence>
<feature type="transmembrane region" description="Helical" evidence="14">
    <location>
        <begin position="611"/>
        <end position="633"/>
    </location>
</feature>
<comment type="cofactor">
    <cofactor evidence="1">
        <name>Zn(2+)</name>
        <dbReference type="ChEBI" id="CHEBI:29105"/>
    </cofactor>
</comment>
<dbReference type="GO" id="GO:0005789">
    <property type="term" value="C:endoplasmic reticulum membrane"/>
    <property type="evidence" value="ECO:0007669"/>
    <property type="project" value="UniProtKB-SubCell"/>
</dbReference>
<keyword evidence="5 14" id="KW-0812">Transmembrane</keyword>
<dbReference type="AlphaFoldDB" id="A0A6A5CA90"/>
<comment type="subcellular location">
    <subcellularLocation>
        <location evidence="2">Endoplasmic reticulum membrane</location>
        <topology evidence="2">Multi-pass membrane protein</topology>
    </subcellularLocation>
</comment>
<dbReference type="PANTHER" id="PTHR12147:SF26">
    <property type="entry name" value="PEPTIDASE M28 DOMAIN-CONTAINING PROTEIN"/>
    <property type="match status" value="1"/>
</dbReference>
<dbReference type="VEuPathDB" id="AmoebaDB:NfTy_018520"/>
<feature type="transmembrane region" description="Helical" evidence="14">
    <location>
        <begin position="20"/>
        <end position="39"/>
    </location>
</feature>
<feature type="domain" description="Peptidase M28" evidence="15">
    <location>
        <begin position="172"/>
        <end position="351"/>
    </location>
</feature>
<evidence type="ECO:0000256" key="14">
    <source>
        <dbReference type="SAM" id="Phobius"/>
    </source>
</evidence>
<dbReference type="SUPFAM" id="SSF53187">
    <property type="entry name" value="Zn-dependent exopeptidases"/>
    <property type="match status" value="1"/>
</dbReference>
<evidence type="ECO:0000256" key="1">
    <source>
        <dbReference type="ARBA" id="ARBA00001947"/>
    </source>
</evidence>
<dbReference type="VEuPathDB" id="AmoebaDB:FDP41_011508"/>
<dbReference type="Pfam" id="PF04389">
    <property type="entry name" value="Peptidase_M28"/>
    <property type="match status" value="1"/>
</dbReference>
<dbReference type="GeneID" id="68118723"/>
<protein>
    <recommendedName>
        <fullName evidence="15">Peptidase M28 domain-containing protein</fullName>
    </recommendedName>
</protein>
<evidence type="ECO:0000256" key="6">
    <source>
        <dbReference type="ARBA" id="ARBA00022723"/>
    </source>
</evidence>
<proteinExistence type="inferred from homology"/>
<dbReference type="Gene3D" id="3.40.630.10">
    <property type="entry name" value="Zn peptidases"/>
    <property type="match status" value="1"/>
</dbReference>
<dbReference type="EMBL" id="VFQX01000009">
    <property type="protein sequence ID" value="KAF0982578.1"/>
    <property type="molecule type" value="Genomic_DNA"/>
</dbReference>
<evidence type="ECO:0000256" key="12">
    <source>
        <dbReference type="ARBA" id="ARBA00023136"/>
    </source>
</evidence>
<evidence type="ECO:0000313" key="16">
    <source>
        <dbReference type="EMBL" id="KAF0982578.1"/>
    </source>
</evidence>
<organism evidence="16 17">
    <name type="scientific">Naegleria fowleri</name>
    <name type="common">Brain eating amoeba</name>
    <dbReference type="NCBI Taxonomy" id="5763"/>
    <lineage>
        <taxon>Eukaryota</taxon>
        <taxon>Discoba</taxon>
        <taxon>Heterolobosea</taxon>
        <taxon>Tetramitia</taxon>
        <taxon>Eutetramitia</taxon>
        <taxon>Vahlkampfiidae</taxon>
        <taxon>Naegleria</taxon>
    </lineage>
</organism>
<evidence type="ECO:0000313" key="17">
    <source>
        <dbReference type="Proteomes" id="UP000444721"/>
    </source>
</evidence>
<keyword evidence="4" id="KW-0645">Protease</keyword>
<dbReference type="GO" id="GO:0008235">
    <property type="term" value="F:metalloexopeptidase activity"/>
    <property type="evidence" value="ECO:0007669"/>
    <property type="project" value="InterPro"/>
</dbReference>
<evidence type="ECO:0000256" key="13">
    <source>
        <dbReference type="ARBA" id="ARBA00023180"/>
    </source>
</evidence>
<evidence type="ECO:0000259" key="15">
    <source>
        <dbReference type="Pfam" id="PF04389"/>
    </source>
</evidence>
<sequence>MFYMLPQPSNRRSTPTTTSLSPLLTLLLAVLVLTGSYLYQGLLPRVTHFKNDYSFREDRALKFLQQFSTQLGPRVVGTFQEKQSSDFLKLELMNVMMKHSQKEKDREESRNATTTVATTIVSGHLVRLEEQFGSGDCFIEIIGRKLFTHYTNLSNIMVRIDPPFGVDHANGDGLLISSHFDSGSTSPGFYDDGIPVTCMVETFHNLLGLIREDQLKLERSVIFLFNGAEEVGLLGAELFFQHVWSKDVKYFLNLEAAGSASKEVAFQIKNLFLAKQFAKYVKRASGNVVAQDVFQANIVPSATDYYIYNNRNLTGIDISFYKNGYVYHTSLDAERAYEAGGIQHMGDNVQGFVSHFASSKFEAKQMAAEKNIQKFVYFDVFGLFFATYSMETAKLMNISILVVAATLLGFSIFSKGIYSLFDRLVSLFFLFLVLLIGLATNMGFSILLVLNDKRMLFFAFHPMFSVALFGSILLFVYITSIEITRKFIYGLSTKGIRDAVTWVFVVFLTLFTYFNIPSGYIFTVTTTCLLLAYFIIPQLSLIFSLVGLAFLCSILNQIYDMFIPMSGRMGKALEADYGVAVLVTVTVFLMLCQVLPLLIADEKRSMIRTVVALFVVSLSLVMVLLLGNGAVAFTKLHPKRASLQHIFHFKANDVKYPLKNTHSYQLIISPSTSKEEVLLKGLNISPPFSRANEESGFPILPHSVKSVITPTKYPGPFLTRMTNNEFYPWAHVLPKILIQNYFKTNGSVHVNIVLDEQVFHSSVHIFTNIAIVDSSFQTPMNYSIMPSTRGEFKNEYIVTGVFGYNRDEKLMKEKSKVFSFWLKFDAKPQENAENLRIKFEIRSTFFSSTLSLTELTKLLPEWSQPITSTHSSIDIAPFELNGDNVTLLNY</sequence>
<keyword evidence="6" id="KW-0479">Metal-binding</keyword>
<dbReference type="PANTHER" id="PTHR12147">
    <property type="entry name" value="METALLOPEPTIDASE M28 FAMILY MEMBER"/>
    <property type="match status" value="1"/>
</dbReference>
<dbReference type="InterPro" id="IPR007484">
    <property type="entry name" value="Peptidase_M28"/>
</dbReference>
<feature type="transmembrane region" description="Helical" evidence="14">
    <location>
        <begin position="579"/>
        <end position="599"/>
    </location>
</feature>
<dbReference type="RefSeq" id="XP_044567291.1">
    <property type="nucleotide sequence ID" value="XM_044701924.1"/>
</dbReference>
<keyword evidence="10 14" id="KW-1133">Transmembrane helix</keyword>
<name>A0A6A5CA90_NAEFO</name>
<keyword evidence="17" id="KW-1185">Reference proteome</keyword>
<gene>
    <name evidence="16" type="ORF">FDP41_011508</name>
</gene>
<evidence type="ECO:0000256" key="11">
    <source>
        <dbReference type="ARBA" id="ARBA00023049"/>
    </source>
</evidence>
<comment type="caution">
    <text evidence="16">The sequence shown here is derived from an EMBL/GenBank/DDBJ whole genome shotgun (WGS) entry which is preliminary data.</text>
</comment>
<reference evidence="16 17" key="1">
    <citation type="journal article" date="2019" name="Sci. Rep.">
        <title>Nanopore sequencing improves the draft genome of the human pathogenic amoeba Naegleria fowleri.</title>
        <authorList>
            <person name="Liechti N."/>
            <person name="Schurch N."/>
            <person name="Bruggmann R."/>
            <person name="Wittwer M."/>
        </authorList>
    </citation>
    <scope>NUCLEOTIDE SEQUENCE [LARGE SCALE GENOMIC DNA]</scope>
    <source>
        <strain evidence="16 17">ATCC 30894</strain>
    </source>
</reference>
<dbReference type="VEuPathDB" id="AmoebaDB:NF0028950"/>
<evidence type="ECO:0000256" key="5">
    <source>
        <dbReference type="ARBA" id="ARBA00022692"/>
    </source>
</evidence>
<evidence type="ECO:0000256" key="4">
    <source>
        <dbReference type="ARBA" id="ARBA00022670"/>
    </source>
</evidence>
<feature type="transmembrane region" description="Helical" evidence="14">
    <location>
        <begin position="456"/>
        <end position="478"/>
    </location>
</feature>
<accession>A0A6A5CA90</accession>
<feature type="transmembrane region" description="Helical" evidence="14">
    <location>
        <begin position="396"/>
        <end position="413"/>
    </location>
</feature>
<evidence type="ECO:0000256" key="3">
    <source>
        <dbReference type="ARBA" id="ARBA00005634"/>
    </source>
</evidence>
<keyword evidence="13" id="KW-0325">Glycoprotein</keyword>
<feature type="transmembrane region" description="Helical" evidence="14">
    <location>
        <begin position="541"/>
        <end position="559"/>
    </location>
</feature>
<dbReference type="FunFam" id="3.40.630.10:FF:000008">
    <property type="entry name" value="Endoplasmic reticulum metallopeptidase 1"/>
    <property type="match status" value="1"/>
</dbReference>
<comment type="similarity">
    <text evidence="3">Belongs to the peptidase M28 family. M28B subfamily.</text>
</comment>
<keyword evidence="8" id="KW-0256">Endoplasmic reticulum</keyword>